<name>D1BI74_SANKS</name>
<feature type="transmembrane region" description="Helical" evidence="1">
    <location>
        <begin position="90"/>
        <end position="111"/>
    </location>
</feature>
<evidence type="ECO:0000313" key="2">
    <source>
        <dbReference type="EMBL" id="ACZ20048.1"/>
    </source>
</evidence>
<keyword evidence="1" id="KW-1133">Transmembrane helix</keyword>
<protein>
    <submittedName>
        <fullName evidence="2">Predicted membrane protein</fullName>
    </submittedName>
</protein>
<dbReference type="HOGENOM" id="CLU_083843_0_0_11"/>
<dbReference type="AlphaFoldDB" id="D1BI74"/>
<organism evidence="2 3">
    <name type="scientific">Sanguibacter keddieii (strain ATCC 51767 / DSM 10542 / NCFB 3025 / ST-74)</name>
    <dbReference type="NCBI Taxonomy" id="446469"/>
    <lineage>
        <taxon>Bacteria</taxon>
        <taxon>Bacillati</taxon>
        <taxon>Actinomycetota</taxon>
        <taxon>Actinomycetes</taxon>
        <taxon>Micrococcales</taxon>
        <taxon>Sanguibacteraceae</taxon>
        <taxon>Sanguibacter</taxon>
    </lineage>
</organism>
<dbReference type="EMBL" id="CP001819">
    <property type="protein sequence ID" value="ACZ20048.1"/>
    <property type="molecule type" value="Genomic_DNA"/>
</dbReference>
<dbReference type="RefSeq" id="WP_012865117.1">
    <property type="nucleotide sequence ID" value="NC_013521.1"/>
</dbReference>
<keyword evidence="3" id="KW-1185">Reference proteome</keyword>
<dbReference type="PANTHER" id="PTHR40078">
    <property type="entry name" value="INTEGRAL MEMBRANE PROTEIN-RELATED"/>
    <property type="match status" value="1"/>
</dbReference>
<dbReference type="STRING" id="446469.Sked_00750"/>
<proteinExistence type="predicted"/>
<evidence type="ECO:0000256" key="1">
    <source>
        <dbReference type="SAM" id="Phobius"/>
    </source>
</evidence>
<dbReference type="InterPro" id="IPR038750">
    <property type="entry name" value="YczE/YyaS-like"/>
</dbReference>
<dbReference type="eggNOG" id="COG2364">
    <property type="taxonomic scope" value="Bacteria"/>
</dbReference>
<keyword evidence="1" id="KW-0812">Transmembrane</keyword>
<keyword evidence="1" id="KW-0472">Membrane</keyword>
<reference evidence="2 3" key="1">
    <citation type="journal article" date="2009" name="Stand. Genomic Sci.">
        <title>Complete genome sequence of Sanguibacter keddieii type strain (ST-74).</title>
        <authorList>
            <person name="Ivanova N."/>
            <person name="Sikorski J."/>
            <person name="Sims D."/>
            <person name="Brettin T."/>
            <person name="Detter J.C."/>
            <person name="Han C."/>
            <person name="Lapidus A."/>
            <person name="Copeland A."/>
            <person name="Glavina Del Rio T."/>
            <person name="Nolan M."/>
            <person name="Chen F."/>
            <person name="Lucas S."/>
            <person name="Tice H."/>
            <person name="Cheng J.F."/>
            <person name="Bruce D."/>
            <person name="Goodwin L."/>
            <person name="Pitluck S."/>
            <person name="Pati A."/>
            <person name="Mavromatis K."/>
            <person name="Chen A."/>
            <person name="Palaniappan K."/>
            <person name="D'haeseleer P."/>
            <person name="Chain P."/>
            <person name="Bristow J."/>
            <person name="Eisen J.A."/>
            <person name="Markowitz V."/>
            <person name="Hugenholtz P."/>
            <person name="Goker M."/>
            <person name="Pukall R."/>
            <person name="Klenk H.P."/>
            <person name="Kyrpides N.C."/>
        </authorList>
    </citation>
    <scope>NUCLEOTIDE SEQUENCE [LARGE SCALE GENOMIC DNA]</scope>
    <source>
        <strain evidence="3">ATCC 51767 / DSM 10542 / NCFB 3025 / ST-74</strain>
    </source>
</reference>
<dbReference type="PANTHER" id="PTHR40078:SF1">
    <property type="entry name" value="INTEGRAL MEMBRANE PROTEIN"/>
    <property type="match status" value="1"/>
</dbReference>
<dbReference type="Pfam" id="PF19700">
    <property type="entry name" value="DUF6198"/>
    <property type="match status" value="1"/>
</dbReference>
<accession>D1BI74</accession>
<dbReference type="KEGG" id="ske:Sked_00750"/>
<feature type="transmembrane region" description="Helical" evidence="1">
    <location>
        <begin position="117"/>
        <end position="140"/>
    </location>
</feature>
<feature type="transmembrane region" description="Helical" evidence="1">
    <location>
        <begin position="25"/>
        <end position="43"/>
    </location>
</feature>
<dbReference type="OrthoDB" id="154912at2"/>
<dbReference type="Proteomes" id="UP000000322">
    <property type="component" value="Chromosome"/>
</dbReference>
<gene>
    <name evidence="2" type="ordered locus">Sked_00750</name>
</gene>
<sequence>MTTARVLQDLTPLEQLRAGRMPRRLVQLVLGLVLFGVSLAMVLRSGLGLSPWDVLHLGISRSTPLSIGTVVVLMSLAVLALWIPLRQAPGLGTIANALLVGAVIDLSLKVVPDVDHLALQVPMLVAGVVLNALGGALYIGAQLGTGPRDGLMTGLSRQTGLSLRLVRTGIEVTALVAGWLLGGTVGLGTVLYAIAVGPLVQRFLPWCVVVVEKPAPRRPKTSDPETPGPVTPGP</sequence>
<feature type="transmembrane region" description="Helical" evidence="1">
    <location>
        <begin position="63"/>
        <end position="83"/>
    </location>
</feature>
<evidence type="ECO:0000313" key="3">
    <source>
        <dbReference type="Proteomes" id="UP000000322"/>
    </source>
</evidence>